<dbReference type="GO" id="GO:0032259">
    <property type="term" value="P:methylation"/>
    <property type="evidence" value="ECO:0007669"/>
    <property type="project" value="UniProtKB-KW"/>
</dbReference>
<keyword evidence="6" id="KW-1185">Reference proteome</keyword>
<evidence type="ECO:0000256" key="1">
    <source>
        <dbReference type="ARBA" id="ARBA00022603"/>
    </source>
</evidence>
<proteinExistence type="predicted"/>
<evidence type="ECO:0000313" key="5">
    <source>
        <dbReference type="EMBL" id="KAG9231199.1"/>
    </source>
</evidence>
<dbReference type="Proteomes" id="UP000824998">
    <property type="component" value="Unassembled WGS sequence"/>
</dbReference>
<dbReference type="AlphaFoldDB" id="A0A9P7YCH7"/>
<dbReference type="Pfam" id="PF00891">
    <property type="entry name" value="Methyltransf_2"/>
    <property type="match status" value="1"/>
</dbReference>
<gene>
    <name evidence="5" type="ORF">BJ875DRAFT_487243</name>
</gene>
<dbReference type="InterPro" id="IPR001077">
    <property type="entry name" value="COMT_C"/>
</dbReference>
<dbReference type="PANTHER" id="PTHR43712">
    <property type="entry name" value="PUTATIVE (AFU_ORTHOLOGUE AFUA_4G14580)-RELATED"/>
    <property type="match status" value="1"/>
</dbReference>
<dbReference type="InterPro" id="IPR029063">
    <property type="entry name" value="SAM-dependent_MTases_sf"/>
</dbReference>
<protein>
    <submittedName>
        <fullName evidence="5">O-methyltransferase</fullName>
    </submittedName>
</protein>
<reference evidence="5" key="1">
    <citation type="journal article" date="2021" name="IMA Fungus">
        <title>Genomic characterization of three marine fungi, including Emericellopsis atlantica sp. nov. with signatures of a generalist lifestyle and marine biomass degradation.</title>
        <authorList>
            <person name="Hagestad O.C."/>
            <person name="Hou L."/>
            <person name="Andersen J.H."/>
            <person name="Hansen E.H."/>
            <person name="Altermark B."/>
            <person name="Li C."/>
            <person name="Kuhnert E."/>
            <person name="Cox R.J."/>
            <person name="Crous P.W."/>
            <person name="Spatafora J.W."/>
            <person name="Lail K."/>
            <person name="Amirebrahimi M."/>
            <person name="Lipzen A."/>
            <person name="Pangilinan J."/>
            <person name="Andreopoulos W."/>
            <person name="Hayes R.D."/>
            <person name="Ng V."/>
            <person name="Grigoriev I.V."/>
            <person name="Jackson S.A."/>
            <person name="Sutton T.D.S."/>
            <person name="Dobson A.D.W."/>
            <person name="Rama T."/>
        </authorList>
    </citation>
    <scope>NUCLEOTIDE SEQUENCE</scope>
    <source>
        <strain evidence="5">TRa018bII</strain>
    </source>
</reference>
<dbReference type="InterPro" id="IPR016461">
    <property type="entry name" value="COMT-like"/>
</dbReference>
<accession>A0A9P7YCH7</accession>
<dbReference type="EMBL" id="MU251618">
    <property type="protein sequence ID" value="KAG9231199.1"/>
    <property type="molecule type" value="Genomic_DNA"/>
</dbReference>
<evidence type="ECO:0000256" key="3">
    <source>
        <dbReference type="ARBA" id="ARBA00022691"/>
    </source>
</evidence>
<dbReference type="OrthoDB" id="1606438at2759"/>
<keyword evidence="2" id="KW-0808">Transferase</keyword>
<dbReference type="SUPFAM" id="SSF53335">
    <property type="entry name" value="S-adenosyl-L-methionine-dependent methyltransferases"/>
    <property type="match status" value="1"/>
</dbReference>
<dbReference type="Gene3D" id="3.40.50.150">
    <property type="entry name" value="Vaccinia Virus protein VP39"/>
    <property type="match status" value="1"/>
</dbReference>
<keyword evidence="1" id="KW-0489">Methyltransferase</keyword>
<dbReference type="PROSITE" id="PS51683">
    <property type="entry name" value="SAM_OMT_II"/>
    <property type="match status" value="1"/>
</dbReference>
<dbReference type="PANTHER" id="PTHR43712:SF12">
    <property type="entry name" value="STERIGMATOCYSTIN 8-O-METHYLTRANSFERASE"/>
    <property type="match status" value="1"/>
</dbReference>
<sequence length="422" mass="46663">MASTSRIVELSNIISHGTAQIDVYLRENNLAQPSFEEHARLSALPENAPAHLQQAHAAAIEASLELQQLLRGVDSLLMPSTDPTSLTAISRFKIASQVPLDGEISFVELAEKSDMAEHDLRRIIRFAIVHHRVFREPRKGVVAHSAASRRLAESQTLRSVVGMSVDEVWPAQARTVDALVKFGKSQEPNASGFALANNTDLPFYEYLEAFPERAQQFGGAMSGAGIAGLQALVDHFPWSNLPDQSLVVDLGGSQGHVSAFVADAVPSLRFIVQDLPKAISGTDSAYRIPNSMGDRVTLMAHDFFSPQPVEGVDVFLIRYIFHNWSDEYCVKILRNLRPGLKTGSRIVIQDHLMLQPGSLPLMKERDIRSMDLIMLSLFNSRERDEDDWKTLVENADPGFKFESAKRQAENSPSGIIIVSWNG</sequence>
<organism evidence="5 6">
    <name type="scientific">Amylocarpus encephaloides</name>
    <dbReference type="NCBI Taxonomy" id="45428"/>
    <lineage>
        <taxon>Eukaryota</taxon>
        <taxon>Fungi</taxon>
        <taxon>Dikarya</taxon>
        <taxon>Ascomycota</taxon>
        <taxon>Pezizomycotina</taxon>
        <taxon>Leotiomycetes</taxon>
        <taxon>Helotiales</taxon>
        <taxon>Helotiales incertae sedis</taxon>
        <taxon>Amylocarpus</taxon>
    </lineage>
</organism>
<evidence type="ECO:0000259" key="4">
    <source>
        <dbReference type="Pfam" id="PF00891"/>
    </source>
</evidence>
<name>A0A9P7YCH7_9HELO</name>
<dbReference type="GO" id="GO:0008171">
    <property type="term" value="F:O-methyltransferase activity"/>
    <property type="evidence" value="ECO:0007669"/>
    <property type="project" value="InterPro"/>
</dbReference>
<evidence type="ECO:0000313" key="6">
    <source>
        <dbReference type="Proteomes" id="UP000824998"/>
    </source>
</evidence>
<feature type="domain" description="O-methyltransferase C-terminal" evidence="4">
    <location>
        <begin position="203"/>
        <end position="395"/>
    </location>
</feature>
<dbReference type="InterPro" id="IPR036388">
    <property type="entry name" value="WH-like_DNA-bd_sf"/>
</dbReference>
<comment type="caution">
    <text evidence="5">The sequence shown here is derived from an EMBL/GenBank/DDBJ whole genome shotgun (WGS) entry which is preliminary data.</text>
</comment>
<dbReference type="Gene3D" id="1.10.10.10">
    <property type="entry name" value="Winged helix-like DNA-binding domain superfamily/Winged helix DNA-binding domain"/>
    <property type="match status" value="1"/>
</dbReference>
<evidence type="ECO:0000256" key="2">
    <source>
        <dbReference type="ARBA" id="ARBA00022679"/>
    </source>
</evidence>
<keyword evidence="3" id="KW-0949">S-adenosyl-L-methionine</keyword>